<evidence type="ECO:0000313" key="4">
    <source>
        <dbReference type="EMBL" id="KAG4414185.1"/>
    </source>
</evidence>
<comment type="similarity">
    <text evidence="1">Belongs to the short-chain dehydrogenases/reductases (SDR) family.</text>
</comment>
<dbReference type="PANTHER" id="PTHR24320">
    <property type="entry name" value="RETINOL DEHYDROGENASE"/>
    <property type="match status" value="1"/>
</dbReference>
<proteinExistence type="inferred from homology"/>
<evidence type="ECO:0000256" key="2">
    <source>
        <dbReference type="ARBA" id="ARBA00022857"/>
    </source>
</evidence>
<evidence type="ECO:0000256" key="1">
    <source>
        <dbReference type="ARBA" id="ARBA00006484"/>
    </source>
</evidence>
<dbReference type="Pfam" id="PF00106">
    <property type="entry name" value="adh_short"/>
    <property type="match status" value="1"/>
</dbReference>
<dbReference type="PRINTS" id="PR00081">
    <property type="entry name" value="GDHRDH"/>
</dbReference>
<dbReference type="InterPro" id="IPR036291">
    <property type="entry name" value="NAD(P)-bd_dom_sf"/>
</dbReference>
<dbReference type="EMBL" id="JAFJYH010000277">
    <property type="protein sequence ID" value="KAG4414185.1"/>
    <property type="molecule type" value="Genomic_DNA"/>
</dbReference>
<dbReference type="GO" id="GO:0016491">
    <property type="term" value="F:oxidoreductase activity"/>
    <property type="evidence" value="ECO:0007669"/>
    <property type="project" value="UniProtKB-KW"/>
</dbReference>
<protein>
    <recommendedName>
        <fullName evidence="6">Short-chain dehydrogenase</fullName>
    </recommendedName>
</protein>
<dbReference type="PANTHER" id="PTHR24320:SF252">
    <property type="entry name" value="DEHYDROGENASE_REDUCTASE FAMILY PROTEIN, PUTATIVE (AFU_ORTHOLOGUE AFUA_3G08550)-RELATED"/>
    <property type="match status" value="1"/>
</dbReference>
<name>A0A8H7T818_9HELO</name>
<dbReference type="SUPFAM" id="SSF51735">
    <property type="entry name" value="NAD(P)-binding Rossmann-fold domains"/>
    <property type="match status" value="1"/>
</dbReference>
<keyword evidence="2" id="KW-0521">NADP</keyword>
<dbReference type="OrthoDB" id="542013at2759"/>
<keyword evidence="5" id="KW-1185">Reference proteome</keyword>
<evidence type="ECO:0008006" key="6">
    <source>
        <dbReference type="Google" id="ProtNLM"/>
    </source>
</evidence>
<keyword evidence="3" id="KW-0560">Oxidoreductase</keyword>
<dbReference type="Gene3D" id="3.40.50.720">
    <property type="entry name" value="NAD(P)-binding Rossmann-like Domain"/>
    <property type="match status" value="1"/>
</dbReference>
<organism evidence="4 5">
    <name type="scientific">Cadophora malorum</name>
    <dbReference type="NCBI Taxonomy" id="108018"/>
    <lineage>
        <taxon>Eukaryota</taxon>
        <taxon>Fungi</taxon>
        <taxon>Dikarya</taxon>
        <taxon>Ascomycota</taxon>
        <taxon>Pezizomycotina</taxon>
        <taxon>Leotiomycetes</taxon>
        <taxon>Helotiales</taxon>
        <taxon>Ploettnerulaceae</taxon>
        <taxon>Cadophora</taxon>
    </lineage>
</organism>
<comment type="caution">
    <text evidence="4">The sequence shown here is derived from an EMBL/GenBank/DDBJ whole genome shotgun (WGS) entry which is preliminary data.</text>
</comment>
<dbReference type="Proteomes" id="UP000664132">
    <property type="component" value="Unassembled WGS sequence"/>
</dbReference>
<gene>
    <name evidence="4" type="ORF">IFR04_012672</name>
</gene>
<sequence>MSSFIKSQLFITLPYPTKRFTSQSIIVTGSNIGMGLEAARHFVRLDAAKVILAVRSTSKGDAAKKSIEESEKRFGVVEVWELDLAKYESVLAFAKRAKSLDRLDVVVGNAGVFPFEFAMAEEDELTTTVNVVSTLLLGVSLVPKLRETSVKFGTVPVLTFTGSFTHAQANFPEREAENIFERLADGKSAKMNDRYPLSKLIQLLCIRELASEISKSSKEGRIIVSTINPGYVDTAIMREASFPYSIFLFFLKHLLSRTAEQGGRTLVHGGEGGDETHGQYLDDCHIGQVSTFVTSEDGMKTQRRLWTELSVKLERIHPGVMRNV</sequence>
<dbReference type="InterPro" id="IPR002347">
    <property type="entry name" value="SDR_fam"/>
</dbReference>
<evidence type="ECO:0000313" key="5">
    <source>
        <dbReference type="Proteomes" id="UP000664132"/>
    </source>
</evidence>
<evidence type="ECO:0000256" key="3">
    <source>
        <dbReference type="ARBA" id="ARBA00023002"/>
    </source>
</evidence>
<accession>A0A8H7T818</accession>
<reference evidence="4" key="1">
    <citation type="submission" date="2021-02" db="EMBL/GenBank/DDBJ databases">
        <title>Genome sequence Cadophora malorum strain M34.</title>
        <authorList>
            <person name="Stefanovic E."/>
            <person name="Vu D."/>
            <person name="Scully C."/>
            <person name="Dijksterhuis J."/>
            <person name="Roader J."/>
            <person name="Houbraken J."/>
        </authorList>
    </citation>
    <scope>NUCLEOTIDE SEQUENCE</scope>
    <source>
        <strain evidence="4">M34</strain>
    </source>
</reference>
<dbReference type="AlphaFoldDB" id="A0A8H7T818"/>